<dbReference type="GO" id="GO:0048510">
    <property type="term" value="P:regulation of timing of transition from vegetative to reproductive phase"/>
    <property type="evidence" value="ECO:0007669"/>
    <property type="project" value="UniProtKB-ARBA"/>
</dbReference>
<feature type="domain" description="HSA" evidence="10">
    <location>
        <begin position="547"/>
        <end position="625"/>
    </location>
</feature>
<dbReference type="SMART" id="SM00717">
    <property type="entry name" value="SANT"/>
    <property type="match status" value="1"/>
</dbReference>
<feature type="region of interest" description="Disordered" evidence="8">
    <location>
        <begin position="1201"/>
        <end position="1254"/>
    </location>
</feature>
<accession>A0A1J3HSW6</accession>
<evidence type="ECO:0000259" key="10">
    <source>
        <dbReference type="PROSITE" id="PS51204"/>
    </source>
</evidence>
<dbReference type="InterPro" id="IPR014012">
    <property type="entry name" value="HSA_dom"/>
</dbReference>
<dbReference type="GO" id="GO:0003677">
    <property type="term" value="F:DNA binding"/>
    <property type="evidence" value="ECO:0007669"/>
    <property type="project" value="UniProtKB-KW"/>
</dbReference>
<name>A0A1J3HSW6_NOCCA</name>
<feature type="compositionally biased region" description="Polar residues" evidence="8">
    <location>
        <begin position="1415"/>
        <end position="1424"/>
    </location>
</feature>
<evidence type="ECO:0000256" key="1">
    <source>
        <dbReference type="ARBA" id="ARBA00004123"/>
    </source>
</evidence>
<feature type="region of interest" description="Disordered" evidence="8">
    <location>
        <begin position="1733"/>
        <end position="1904"/>
    </location>
</feature>
<organism evidence="11">
    <name type="scientific">Noccaea caerulescens</name>
    <name type="common">Alpine penny-cress</name>
    <name type="synonym">Thlaspi caerulescens</name>
    <dbReference type="NCBI Taxonomy" id="107243"/>
    <lineage>
        <taxon>Eukaryota</taxon>
        <taxon>Viridiplantae</taxon>
        <taxon>Streptophyta</taxon>
        <taxon>Embryophyta</taxon>
        <taxon>Tracheophyta</taxon>
        <taxon>Spermatophyta</taxon>
        <taxon>Magnoliopsida</taxon>
        <taxon>eudicotyledons</taxon>
        <taxon>Gunneridae</taxon>
        <taxon>Pentapetalae</taxon>
        <taxon>rosids</taxon>
        <taxon>malvids</taxon>
        <taxon>Brassicales</taxon>
        <taxon>Brassicaceae</taxon>
        <taxon>Coluteocarpeae</taxon>
        <taxon>Noccaea</taxon>
    </lineage>
</organism>
<dbReference type="SUPFAM" id="SSF46689">
    <property type="entry name" value="Homeodomain-like"/>
    <property type="match status" value="1"/>
</dbReference>
<comment type="function">
    <text evidence="6">Component of the NuA4 histone acetyltransferase complex which is involved in transcriptional activation of selected genes principally by acetylation of nucleosomal histone H4 and H2A.</text>
</comment>
<evidence type="ECO:0000256" key="2">
    <source>
        <dbReference type="ARBA" id="ARBA00008913"/>
    </source>
</evidence>
<feature type="compositionally biased region" description="Polar residues" evidence="8">
    <location>
        <begin position="1536"/>
        <end position="1558"/>
    </location>
</feature>
<feature type="region of interest" description="Disordered" evidence="8">
    <location>
        <begin position="1632"/>
        <end position="1705"/>
    </location>
</feature>
<feature type="compositionally biased region" description="Polar residues" evidence="8">
    <location>
        <begin position="1224"/>
        <end position="1249"/>
    </location>
</feature>
<dbReference type="GO" id="GO:0035267">
    <property type="term" value="C:NuA4 histone acetyltransferase complex"/>
    <property type="evidence" value="ECO:0007669"/>
    <property type="project" value="InterPro"/>
</dbReference>
<dbReference type="PANTHER" id="PTHR46774">
    <property type="entry name" value="CHROMATIN MODIFICATION-RELATED PROTEIN EAF1 A-RELATED"/>
    <property type="match status" value="1"/>
</dbReference>
<dbReference type="InterPro" id="IPR044798">
    <property type="entry name" value="EAF1A/B"/>
</dbReference>
<keyword evidence="3" id="KW-0156">Chromatin regulator</keyword>
<feature type="compositionally biased region" description="Basic and acidic residues" evidence="8">
    <location>
        <begin position="329"/>
        <end position="340"/>
    </location>
</feature>
<dbReference type="CDD" id="cd00167">
    <property type="entry name" value="SANT"/>
    <property type="match status" value="1"/>
</dbReference>
<evidence type="ECO:0000259" key="9">
    <source>
        <dbReference type="PROSITE" id="PS50090"/>
    </source>
</evidence>
<dbReference type="InterPro" id="IPR001005">
    <property type="entry name" value="SANT/Myb"/>
</dbReference>
<dbReference type="PROSITE" id="PS51204">
    <property type="entry name" value="HSA"/>
    <property type="match status" value="1"/>
</dbReference>
<comment type="subcellular location">
    <subcellularLocation>
        <location evidence="1">Nucleus</location>
    </subcellularLocation>
</comment>
<dbReference type="PROSITE" id="PS50090">
    <property type="entry name" value="MYB_LIKE"/>
    <property type="match status" value="1"/>
</dbReference>
<reference evidence="11" key="1">
    <citation type="submission" date="2016-07" db="EMBL/GenBank/DDBJ databases">
        <title>De novo transcriptome assembly of four accessions of the metal hyperaccumulator plant Noccaea caerulescens.</title>
        <authorList>
            <person name="Blande D."/>
            <person name="Halimaa P."/>
            <person name="Tervahauta A.I."/>
            <person name="Aarts M.G."/>
            <person name="Karenlampi S.O."/>
        </authorList>
    </citation>
    <scope>NUCLEOTIDE SEQUENCE</scope>
</reference>
<feature type="compositionally biased region" description="Polar residues" evidence="8">
    <location>
        <begin position="315"/>
        <end position="324"/>
    </location>
</feature>
<feature type="compositionally biased region" description="Polar residues" evidence="8">
    <location>
        <begin position="1433"/>
        <end position="1444"/>
    </location>
</feature>
<dbReference type="GO" id="GO:0006325">
    <property type="term" value="P:chromatin organization"/>
    <property type="evidence" value="ECO:0007669"/>
    <property type="project" value="UniProtKB-KW"/>
</dbReference>
<dbReference type="GO" id="GO:0009909">
    <property type="term" value="P:regulation of flower development"/>
    <property type="evidence" value="ECO:0007669"/>
    <property type="project" value="UniProtKB-ARBA"/>
</dbReference>
<evidence type="ECO:0000256" key="8">
    <source>
        <dbReference type="SAM" id="MobiDB-lite"/>
    </source>
</evidence>
<feature type="compositionally biased region" description="Basic and acidic residues" evidence="8">
    <location>
        <begin position="1740"/>
        <end position="1750"/>
    </location>
</feature>
<feature type="region of interest" description="Disordered" evidence="8">
    <location>
        <begin position="310"/>
        <end position="358"/>
    </location>
</feature>
<evidence type="ECO:0000256" key="4">
    <source>
        <dbReference type="ARBA" id="ARBA00023125"/>
    </source>
</evidence>
<feature type="compositionally biased region" description="Polar residues" evidence="8">
    <location>
        <begin position="1095"/>
        <end position="1104"/>
    </location>
</feature>
<evidence type="ECO:0008006" key="12">
    <source>
        <dbReference type="Google" id="ProtNLM"/>
    </source>
</evidence>
<feature type="compositionally biased region" description="Low complexity" evidence="8">
    <location>
        <begin position="1562"/>
        <end position="1584"/>
    </location>
</feature>
<feature type="compositionally biased region" description="Polar residues" evidence="8">
    <location>
        <begin position="1632"/>
        <end position="1646"/>
    </location>
</feature>
<evidence type="ECO:0000256" key="3">
    <source>
        <dbReference type="ARBA" id="ARBA00022853"/>
    </source>
</evidence>
<dbReference type="FunFam" id="1.10.10.60:FF:000578">
    <property type="entry name" value="Helicase/SANT-associated, DNA binding protein"/>
    <property type="match status" value="1"/>
</dbReference>
<comment type="similarity">
    <text evidence="2">Belongs to the EAF1 family.</text>
</comment>
<protein>
    <recommendedName>
        <fullName evidence="12">Chromatin modification-related protein EAF1 B</fullName>
    </recommendedName>
</protein>
<dbReference type="PANTHER" id="PTHR46774:SF3">
    <property type="entry name" value="CHROMATIN MODIFICATION-RELATED PROTEIN EAF1 A-RELATED"/>
    <property type="match status" value="1"/>
</dbReference>
<sequence length="1904" mass="205871">MGGVIDSGGGIGVKTSLHRTAIEKAQAELRQEYDVREERRRELEFLEKGGNPLDFKFGIATSHSVQSTSLTDQQAEHFVNSEVKDSFALTASPHGDSVESSGRPGVPTISEPNTADNLLLFDSENKSVEGESLRYPNRQNRAESERSCKANTNKNTKETEDSAIFRPYARRNRSKINRDPARSSSTDIVQNRGGLATSVSIRRGSVDGKGCIAEAASQKDRTSVSCPIFANSNGTITPKNVVPSNPLNTKVDGGPVIQESTAGFKTSLLKDEADITIRKSSAYLPFEETGLAGEKAQLVLTSTEIDSPKAATIAGQDNSSTQLNGLRDSTGEKESLKDRGAAGTKGLESESSHANSLEVDIDTERDLYRVDKLDSDEISMYKASRVEGLLNQTVGEMTKTKIEDETGRSPTIISECSPVREMQMNSVKIENQSYRSTDELPNGEKCCDTEKKLQDELVVPENERKITSVLDDNPSSSLHPGNPQASVDASSCMVGDNVLSGTDIEALKHQPSSDGGSKALDTVKEDSILEEARMIQAKRKRIAELSCGTAPVEVREKSQWDFVLEEMAWLANDFAQERLWKMTAAAQICHRVALTSQLRFEEQIKHIKLKKIASFLSNAILKFWSSVEVPGELEEISLGTEKETCQESNCENGRKCLAAGVKEYASRFLKYNNSSIPYHSAVPSTPENMCDPEILDVSMVDQLTEESLFYSVPSGAMEVYHKSIETHLARCVYEHSMQEEVDTSAYDAAGGYNVTAFDEDEGETSTYYYPGAFECSKSFNLSHKKRKNLMKSHSARSYDLGADLPYVNNTGGSNSSNLMARRPASNMNVGSVPTRRVRTASRQRIVSPFGCATAGSLQGPSKTDASSGDTSSFQDEQSSLHGGSAVQKGTEVESRGNFEKQLPYDMAETSGKPKKKKKTHLGSAYDQTWHLDSSVHTEQKDNWKKRAENHFDMNGLYGPHSAKKQKTTKQLVENNFNCAIPLTGSIPSPAASQMSNMSNPNKSIKFFGGRDRARKIKGMKISPGQHGSENPWSLFEDQALVVLVHDMGPNWELISDAMNCTLKIKCIYRNPIECKERHKILMDKTAGDGADSAEDSGTSQSYPSTLPGIPKGSARQLFQRLQGPMEEDTLKCHFEKICLIGKKLHCRKTQNDGRDPKQIVPVHNSQVMALSQVFPNNLNGGVLTPLDICDAPSTSGQDLFSLENQGPHPGHPMLNQGTPVLPTSGANPSTPGSSGVVHGNNSPTTSGLHSASVRDGRFNVPRGSLPLDEQHRLQQYNQMSSGRNLQQSSLSTPGAVAGHRMVPGGNAMGVSGMNRGTPMPRPGFQGMGSPAMPNTGSMLSSGMVGIPNTGNIHPGGGVSQGNSMLRPREAVQHMMRMQAAQGNSQGIPAFSSLSSGFTNQTTPGQAFPGHLPQPHQMSQQSHVLGNTHHPHLQSPSHASHATGAQQEAFALRQRQMHQRYVQQQQFPASGTILPHGQQQPQGTSVSSSPQNSPQTQPPVSPQPLSLPPVSTSPSVNAMAQQNPQKSQLPLHGLGRNPQSGASGVNNQAGKPLNNQAGKQRQRQLQQQSGRQHPHQRQPTQGQQQNKQLKGMGRGNTIHQNITVDQSHLNGLTMAPGNQAIEKGEAVVPVRPDQQSNAGTATSTHLQSKPIVPPQQLPKAFPGASSPSQQQQMQLHSGSSVQGQSSPTTPCNIVSTSTTSTTPAVAPSNHQHLLIHQKQRNQVQSTAQRVVHHNHVGNSDLSRKSQAERIARVPQSVTNTTQTASMSTNKGISQANNDSKNIKAVGSTTPVPSLNAMEPPSTAASVESPAPEVVNSSNTDSAGSDPATAPNQGLAQKHLPGGLPSQGLKGVIQRQQSLPPVEKRPKLPDQLTVQNQKHLASDQQPQLEKEAQELSSPKPPDTKVE</sequence>
<dbReference type="GO" id="GO:0005634">
    <property type="term" value="C:nucleus"/>
    <property type="evidence" value="ECO:0007669"/>
    <property type="project" value="UniProtKB-SubCell"/>
</dbReference>
<dbReference type="EMBL" id="GEVL01005994">
    <property type="protein sequence ID" value="JAU71347.1"/>
    <property type="molecule type" value="Transcribed_RNA"/>
</dbReference>
<feature type="compositionally biased region" description="Polar residues" evidence="8">
    <location>
        <begin position="1754"/>
        <end position="1778"/>
    </location>
</feature>
<feature type="compositionally biased region" description="Basic and acidic residues" evidence="8">
    <location>
        <begin position="123"/>
        <end position="132"/>
    </location>
</feature>
<keyword evidence="4" id="KW-0238">DNA-binding</keyword>
<keyword evidence="5" id="KW-0539">Nucleus</keyword>
<feature type="compositionally biased region" description="Low complexity" evidence="8">
    <location>
        <begin position="1484"/>
        <end position="1494"/>
    </location>
</feature>
<evidence type="ECO:0000256" key="6">
    <source>
        <dbReference type="ARBA" id="ARBA00057743"/>
    </source>
</evidence>
<feature type="region of interest" description="Disordered" evidence="8">
    <location>
        <begin position="1086"/>
        <end position="1110"/>
    </location>
</feature>
<feature type="region of interest" description="Disordered" evidence="8">
    <location>
        <begin position="813"/>
        <end position="922"/>
    </location>
</feature>
<feature type="compositionally biased region" description="Polar residues" evidence="8">
    <location>
        <begin position="1664"/>
        <end position="1692"/>
    </location>
</feature>
<feature type="compositionally biased region" description="Polar residues" evidence="8">
    <location>
        <begin position="1380"/>
        <end position="1404"/>
    </location>
</feature>
<feature type="domain" description="Myb-like" evidence="9">
    <location>
        <begin position="1024"/>
        <end position="1082"/>
    </location>
</feature>
<feature type="region of interest" description="Disordered" evidence="8">
    <location>
        <begin position="1470"/>
        <end position="1592"/>
    </location>
</feature>
<feature type="compositionally biased region" description="Pro residues" evidence="8">
    <location>
        <begin position="1495"/>
        <end position="1506"/>
    </location>
</feature>
<evidence type="ECO:0000256" key="5">
    <source>
        <dbReference type="ARBA" id="ARBA00023242"/>
    </source>
</evidence>
<dbReference type="InterPro" id="IPR009057">
    <property type="entry name" value="Homeodomain-like_sf"/>
</dbReference>
<feature type="region of interest" description="Disordered" evidence="8">
    <location>
        <begin position="1379"/>
        <end position="1444"/>
    </location>
</feature>
<dbReference type="Pfam" id="PF07529">
    <property type="entry name" value="HSA"/>
    <property type="match status" value="1"/>
</dbReference>
<feature type="region of interest" description="Disordered" evidence="8">
    <location>
        <begin position="91"/>
        <end position="190"/>
    </location>
</feature>
<feature type="compositionally biased region" description="Polar residues" evidence="8">
    <location>
        <begin position="473"/>
        <end position="488"/>
    </location>
</feature>
<comment type="subunit">
    <text evidence="7">Component of the NuA4 histone acetyltransferase complex. Interacts with ARP4 and SWC4, and (via HSA domain) with TAF14 and TAF14B.</text>
</comment>
<proteinExistence type="inferred from homology"/>
<feature type="compositionally biased region" description="Low complexity" evidence="8">
    <location>
        <begin position="1507"/>
        <end position="1516"/>
    </location>
</feature>
<evidence type="ECO:0000256" key="7">
    <source>
        <dbReference type="ARBA" id="ARBA00062794"/>
    </source>
</evidence>
<dbReference type="Gene3D" id="1.10.10.60">
    <property type="entry name" value="Homeodomain-like"/>
    <property type="match status" value="1"/>
</dbReference>
<feature type="region of interest" description="Disordered" evidence="8">
    <location>
        <begin position="469"/>
        <end position="488"/>
    </location>
</feature>
<feature type="compositionally biased region" description="Polar residues" evidence="8">
    <location>
        <begin position="1517"/>
        <end position="1527"/>
    </location>
</feature>
<feature type="compositionally biased region" description="Polar residues" evidence="8">
    <location>
        <begin position="855"/>
        <end position="881"/>
    </location>
</feature>
<evidence type="ECO:0000313" key="11">
    <source>
        <dbReference type="EMBL" id="JAU71347.1"/>
    </source>
</evidence>
<gene>
    <name evidence="11" type="ORF">LE_TR18169_c1_g1_i1_g.58477</name>
</gene>
<feature type="compositionally biased region" description="Polar residues" evidence="8">
    <location>
        <begin position="1870"/>
        <end position="1885"/>
    </location>
</feature>
<dbReference type="SMART" id="SM00573">
    <property type="entry name" value="HSA"/>
    <property type="match status" value="1"/>
</dbReference>
<feature type="compositionally biased region" description="Low complexity" evidence="8">
    <location>
        <begin position="1693"/>
        <end position="1705"/>
    </location>
</feature>